<dbReference type="RefSeq" id="WP_229742323.1">
    <property type="nucleotide sequence ID" value="NZ_BMGC01000009.1"/>
</dbReference>
<comment type="similarity">
    <text evidence="1 5">Belongs to the 5-formyltetrahydrofolate cyclo-ligase family.</text>
</comment>
<accession>A0A916T3R5</accession>
<dbReference type="Gene3D" id="3.40.50.10420">
    <property type="entry name" value="NagB/RpiA/CoA transferase-like"/>
    <property type="match status" value="1"/>
</dbReference>
<dbReference type="GO" id="GO:0030272">
    <property type="term" value="F:5-formyltetrahydrofolate cyclo-ligase activity"/>
    <property type="evidence" value="ECO:0007669"/>
    <property type="project" value="UniProtKB-EC"/>
</dbReference>
<comment type="catalytic activity">
    <reaction evidence="5">
        <text>(6S)-5-formyl-5,6,7,8-tetrahydrofolate + ATP = (6R)-5,10-methenyltetrahydrofolate + ADP + phosphate</text>
        <dbReference type="Rhea" id="RHEA:10488"/>
        <dbReference type="ChEBI" id="CHEBI:30616"/>
        <dbReference type="ChEBI" id="CHEBI:43474"/>
        <dbReference type="ChEBI" id="CHEBI:57455"/>
        <dbReference type="ChEBI" id="CHEBI:57457"/>
        <dbReference type="ChEBI" id="CHEBI:456216"/>
        <dbReference type="EC" id="6.3.3.2"/>
    </reaction>
</comment>
<dbReference type="PANTHER" id="PTHR23407">
    <property type="entry name" value="ATPASE INHIBITOR/5-FORMYLTETRAHYDROFOLATE CYCLO-LIGASE"/>
    <property type="match status" value="1"/>
</dbReference>
<dbReference type="Pfam" id="PF01812">
    <property type="entry name" value="5-FTHF_cyc-lig"/>
    <property type="match status" value="1"/>
</dbReference>
<evidence type="ECO:0000256" key="6">
    <source>
        <dbReference type="SAM" id="MobiDB-lite"/>
    </source>
</evidence>
<feature type="region of interest" description="Disordered" evidence="6">
    <location>
        <begin position="1"/>
        <end position="43"/>
    </location>
</feature>
<keyword evidence="2 4" id="KW-0547">Nucleotide-binding</keyword>
<evidence type="ECO:0000256" key="4">
    <source>
        <dbReference type="PIRSR" id="PIRSR006806-1"/>
    </source>
</evidence>
<name>A0A916T3R5_9ACTN</name>
<dbReference type="InterPro" id="IPR037171">
    <property type="entry name" value="NagB/RpiA_transferase-like"/>
</dbReference>
<evidence type="ECO:0000256" key="3">
    <source>
        <dbReference type="ARBA" id="ARBA00022840"/>
    </source>
</evidence>
<dbReference type="SUPFAM" id="SSF100950">
    <property type="entry name" value="NagB/RpiA/CoA transferase-like"/>
    <property type="match status" value="1"/>
</dbReference>
<feature type="binding site" evidence="4">
    <location>
        <position position="85"/>
    </location>
    <ligand>
        <name>substrate</name>
    </ligand>
</feature>
<feature type="compositionally biased region" description="Basic and acidic residues" evidence="6">
    <location>
        <begin position="1"/>
        <end position="23"/>
    </location>
</feature>
<dbReference type="EMBL" id="BMGC01000009">
    <property type="protein sequence ID" value="GGB30111.1"/>
    <property type="molecule type" value="Genomic_DNA"/>
</dbReference>
<comment type="caution">
    <text evidence="7">The sequence shown here is derived from an EMBL/GenBank/DDBJ whole genome shotgun (WGS) entry which is preliminary data.</text>
</comment>
<evidence type="ECO:0000313" key="7">
    <source>
        <dbReference type="EMBL" id="GGB30111.1"/>
    </source>
</evidence>
<reference evidence="7" key="2">
    <citation type="submission" date="2020-09" db="EMBL/GenBank/DDBJ databases">
        <authorList>
            <person name="Sun Q."/>
            <person name="Zhou Y."/>
        </authorList>
    </citation>
    <scope>NUCLEOTIDE SEQUENCE</scope>
    <source>
        <strain evidence="7">CGMCC 1.12827</strain>
    </source>
</reference>
<dbReference type="GO" id="GO:0046872">
    <property type="term" value="F:metal ion binding"/>
    <property type="evidence" value="ECO:0007669"/>
    <property type="project" value="UniProtKB-KW"/>
</dbReference>
<evidence type="ECO:0000256" key="2">
    <source>
        <dbReference type="ARBA" id="ARBA00022741"/>
    </source>
</evidence>
<reference evidence="7" key="1">
    <citation type="journal article" date="2014" name="Int. J. Syst. Evol. Microbiol.">
        <title>Complete genome sequence of Corynebacterium casei LMG S-19264T (=DSM 44701T), isolated from a smear-ripened cheese.</title>
        <authorList>
            <consortium name="US DOE Joint Genome Institute (JGI-PGF)"/>
            <person name="Walter F."/>
            <person name="Albersmeier A."/>
            <person name="Kalinowski J."/>
            <person name="Ruckert C."/>
        </authorList>
    </citation>
    <scope>NUCLEOTIDE SEQUENCE</scope>
    <source>
        <strain evidence="7">CGMCC 1.12827</strain>
    </source>
</reference>
<comment type="cofactor">
    <cofactor evidence="5">
        <name>Mg(2+)</name>
        <dbReference type="ChEBI" id="CHEBI:18420"/>
    </cofactor>
</comment>
<dbReference type="PANTHER" id="PTHR23407:SF1">
    <property type="entry name" value="5-FORMYLTETRAHYDROFOLATE CYCLO-LIGASE"/>
    <property type="match status" value="1"/>
</dbReference>
<dbReference type="GO" id="GO:0035999">
    <property type="term" value="P:tetrahydrofolate interconversion"/>
    <property type="evidence" value="ECO:0007669"/>
    <property type="project" value="TreeGrafter"/>
</dbReference>
<gene>
    <name evidence="7" type="ORF">GCM10011489_17880</name>
</gene>
<evidence type="ECO:0000256" key="1">
    <source>
        <dbReference type="ARBA" id="ARBA00010638"/>
    </source>
</evidence>
<protein>
    <recommendedName>
        <fullName evidence="5">5-formyltetrahydrofolate cyclo-ligase</fullName>
        <ecNumber evidence="5">6.3.3.2</ecNumber>
    </recommendedName>
</protein>
<feature type="binding site" evidence="4">
    <location>
        <position position="90"/>
    </location>
    <ligand>
        <name>substrate</name>
    </ligand>
</feature>
<evidence type="ECO:0000313" key="8">
    <source>
        <dbReference type="Proteomes" id="UP000621454"/>
    </source>
</evidence>
<evidence type="ECO:0000256" key="5">
    <source>
        <dbReference type="RuleBase" id="RU361279"/>
    </source>
</evidence>
<sequence>MTPPEPDRVDPDPVDPDRVDRADVNSGGAGESGVDAKSAMRRELRSARAARDADARAADAERLVGHLLGDQLLGLGPDVLVAAYVPAGTEPGSVEMLDALRRRGARVIVPVIPPGEPAPLLWAEYRGPDSLMPSRFGIPAPAGPARTPDALTDAQVVLIPALGVDRTGVRLGRGAGYYDRSLHAATGAVLVAVVYDDEILDALPHDDYDHPVTHVLTPSGGVRQLPL</sequence>
<dbReference type="Proteomes" id="UP000621454">
    <property type="component" value="Unassembled WGS sequence"/>
</dbReference>
<dbReference type="EC" id="6.3.3.2" evidence="5"/>
<keyword evidence="5" id="KW-0479">Metal-binding</keyword>
<dbReference type="InterPro" id="IPR002698">
    <property type="entry name" value="FTHF_cligase"/>
</dbReference>
<dbReference type="InterPro" id="IPR024185">
    <property type="entry name" value="FTHF_cligase-like_sf"/>
</dbReference>
<organism evidence="7 8">
    <name type="scientific">Gordonia jinhuaensis</name>
    <dbReference type="NCBI Taxonomy" id="1517702"/>
    <lineage>
        <taxon>Bacteria</taxon>
        <taxon>Bacillati</taxon>
        <taxon>Actinomycetota</taxon>
        <taxon>Actinomycetes</taxon>
        <taxon>Mycobacteriales</taxon>
        <taxon>Gordoniaceae</taxon>
        <taxon>Gordonia</taxon>
    </lineage>
</organism>
<feature type="binding site" evidence="4">
    <location>
        <begin position="170"/>
        <end position="178"/>
    </location>
    <ligand>
        <name>ATP</name>
        <dbReference type="ChEBI" id="CHEBI:30616"/>
    </ligand>
</feature>
<dbReference type="GO" id="GO:0005524">
    <property type="term" value="F:ATP binding"/>
    <property type="evidence" value="ECO:0007669"/>
    <property type="project" value="UniProtKB-KW"/>
</dbReference>
<keyword evidence="5" id="KW-0460">Magnesium</keyword>
<dbReference type="AlphaFoldDB" id="A0A916T3R5"/>
<dbReference type="GO" id="GO:0009396">
    <property type="term" value="P:folic acid-containing compound biosynthetic process"/>
    <property type="evidence" value="ECO:0007669"/>
    <property type="project" value="TreeGrafter"/>
</dbReference>
<feature type="binding site" evidence="4">
    <location>
        <begin position="37"/>
        <end position="41"/>
    </location>
    <ligand>
        <name>ATP</name>
        <dbReference type="ChEBI" id="CHEBI:30616"/>
    </ligand>
</feature>
<keyword evidence="8" id="KW-1185">Reference proteome</keyword>
<keyword evidence="3 4" id="KW-0067">ATP-binding</keyword>
<dbReference type="NCBIfam" id="TIGR02727">
    <property type="entry name" value="MTHFS_bact"/>
    <property type="match status" value="1"/>
</dbReference>
<dbReference type="PIRSF" id="PIRSF006806">
    <property type="entry name" value="FTHF_cligase"/>
    <property type="match status" value="1"/>
</dbReference>
<proteinExistence type="inferred from homology"/>